<accession>A0A086TBD7</accession>
<evidence type="ECO:0000256" key="1">
    <source>
        <dbReference type="SAM" id="MobiDB-lite"/>
    </source>
</evidence>
<dbReference type="EMBL" id="JPKY01000017">
    <property type="protein sequence ID" value="KFH46669.1"/>
    <property type="molecule type" value="Genomic_DNA"/>
</dbReference>
<keyword evidence="3" id="KW-1185">Reference proteome</keyword>
<evidence type="ECO:0000313" key="3">
    <source>
        <dbReference type="Proteomes" id="UP000029964"/>
    </source>
</evidence>
<dbReference type="HOGENOM" id="CLU_098435_1_0_1"/>
<dbReference type="OrthoDB" id="205403at2759"/>
<sequence>MPSDEYTIVGGGALKLKGAKVDKKKKTKKKKGKSDLEKNLSTGEETAVVKKEDSPATEEDRASGRGDVANLGEEELEEEVRKTEAELRYEEYKKKRLLKMAESAASRPELLKTHKERVEELNTYLSKLSEHHDMPKIGPG</sequence>
<dbReference type="STRING" id="857340.A0A086TBD7"/>
<feature type="region of interest" description="Disordered" evidence="1">
    <location>
        <begin position="19"/>
        <end position="77"/>
    </location>
</feature>
<evidence type="ECO:0008006" key="4">
    <source>
        <dbReference type="Google" id="ProtNLM"/>
    </source>
</evidence>
<dbReference type="Proteomes" id="UP000029964">
    <property type="component" value="Unassembled WGS sequence"/>
</dbReference>
<organism evidence="2 3">
    <name type="scientific">Hapsidospora chrysogenum (strain ATCC 11550 / CBS 779.69 / DSM 880 / IAM 14645 / JCM 23072 / IMI 49137)</name>
    <name type="common">Acremonium chrysogenum</name>
    <dbReference type="NCBI Taxonomy" id="857340"/>
    <lineage>
        <taxon>Eukaryota</taxon>
        <taxon>Fungi</taxon>
        <taxon>Dikarya</taxon>
        <taxon>Ascomycota</taxon>
        <taxon>Pezizomycotina</taxon>
        <taxon>Sordariomycetes</taxon>
        <taxon>Hypocreomycetidae</taxon>
        <taxon>Hypocreales</taxon>
        <taxon>Bionectriaceae</taxon>
        <taxon>Hapsidospora</taxon>
    </lineage>
</organism>
<dbReference type="InterPro" id="IPR013865">
    <property type="entry name" value="FAM32A"/>
</dbReference>
<evidence type="ECO:0000313" key="2">
    <source>
        <dbReference type="EMBL" id="KFH46669.1"/>
    </source>
</evidence>
<feature type="compositionally biased region" description="Basic residues" evidence="1">
    <location>
        <begin position="22"/>
        <end position="32"/>
    </location>
</feature>
<proteinExistence type="predicted"/>
<feature type="compositionally biased region" description="Basic and acidic residues" evidence="1">
    <location>
        <begin position="47"/>
        <end position="64"/>
    </location>
</feature>
<dbReference type="PANTHER" id="PTHR13282:SF6">
    <property type="entry name" value="PROTEIN FAM32A"/>
    <property type="match status" value="1"/>
</dbReference>
<dbReference type="Pfam" id="PF08555">
    <property type="entry name" value="FAM32A"/>
    <property type="match status" value="1"/>
</dbReference>
<dbReference type="GO" id="GO:0005730">
    <property type="term" value="C:nucleolus"/>
    <property type="evidence" value="ECO:0007669"/>
    <property type="project" value="TreeGrafter"/>
</dbReference>
<reference evidence="3" key="1">
    <citation type="journal article" date="2014" name="Genome Announc.">
        <title>Genome sequence and annotation of Acremonium chrysogenum, producer of the beta-lactam antibiotic cephalosporin C.</title>
        <authorList>
            <person name="Terfehr D."/>
            <person name="Dahlmann T.A."/>
            <person name="Specht T."/>
            <person name="Zadra I."/>
            <person name="Kuernsteiner H."/>
            <person name="Kueck U."/>
        </authorList>
    </citation>
    <scope>NUCLEOTIDE SEQUENCE [LARGE SCALE GENOMIC DNA]</scope>
    <source>
        <strain evidence="3">ATCC 11550 / CBS 779.69 / DSM 880 / IAM 14645 / JCM 23072 / IMI 49137</strain>
    </source>
</reference>
<comment type="caution">
    <text evidence="2">The sequence shown here is derived from an EMBL/GenBank/DDBJ whole genome shotgun (WGS) entry which is preliminary data.</text>
</comment>
<protein>
    <recommendedName>
        <fullName evidence="4">DUF1754-domain-containing protein</fullName>
    </recommendedName>
</protein>
<dbReference type="PANTHER" id="PTHR13282">
    <property type="entry name" value="PROTEIN FAM32A"/>
    <property type="match status" value="1"/>
</dbReference>
<name>A0A086TBD7_HAPC1</name>
<dbReference type="AlphaFoldDB" id="A0A086TBD7"/>
<gene>
    <name evidence="2" type="ORF">ACRE_025220</name>
</gene>